<comment type="caution">
    <text evidence="2">The sequence shown here is derived from an EMBL/GenBank/DDBJ whole genome shotgun (WGS) entry which is preliminary data.</text>
</comment>
<dbReference type="GO" id="GO:0003918">
    <property type="term" value="F:DNA topoisomerase type II (double strand cut, ATP-hydrolyzing) activity"/>
    <property type="evidence" value="ECO:0007669"/>
    <property type="project" value="InterPro"/>
</dbReference>
<dbReference type="AlphaFoldDB" id="A0AAV7HU86"/>
<dbReference type="PANTHER" id="PTHR10848">
    <property type="entry name" value="MEIOTIC RECOMBINATION PROTEIN SPO11"/>
    <property type="match status" value="1"/>
</dbReference>
<dbReference type="SUPFAM" id="SSF56726">
    <property type="entry name" value="DNA topoisomerase IV, alpha subunit"/>
    <property type="match status" value="1"/>
</dbReference>
<dbReference type="GO" id="GO:0000228">
    <property type="term" value="C:nuclear chromosome"/>
    <property type="evidence" value="ECO:0007669"/>
    <property type="project" value="TreeGrafter"/>
</dbReference>
<feature type="domain" description="Topoisomerase 6 subunit A/Spo11 TOPRIM" evidence="1">
    <location>
        <begin position="119"/>
        <end position="220"/>
    </location>
</feature>
<dbReference type="Pfam" id="PF21180">
    <property type="entry name" value="TOP6A-Spo11_Toprim"/>
    <property type="match status" value="1"/>
</dbReference>
<dbReference type="GO" id="GO:0003677">
    <property type="term" value="F:DNA binding"/>
    <property type="evidence" value="ECO:0007669"/>
    <property type="project" value="InterPro"/>
</dbReference>
<protein>
    <recommendedName>
        <fullName evidence="1">Topoisomerase 6 subunit A/Spo11 TOPRIM domain-containing protein</fullName>
    </recommendedName>
</protein>
<dbReference type="GO" id="GO:0000706">
    <property type="term" value="P:meiotic DNA double-strand break processing"/>
    <property type="evidence" value="ECO:0007669"/>
    <property type="project" value="TreeGrafter"/>
</dbReference>
<name>A0AAV7HU86_COTGL</name>
<dbReference type="InterPro" id="IPR036078">
    <property type="entry name" value="Spo11/TopoVI_A_sf"/>
</dbReference>
<gene>
    <name evidence="2" type="ORF">KQX54_002697</name>
</gene>
<dbReference type="Proteomes" id="UP000826195">
    <property type="component" value="Unassembled WGS sequence"/>
</dbReference>
<proteinExistence type="predicted"/>
<evidence type="ECO:0000313" key="3">
    <source>
        <dbReference type="Proteomes" id="UP000826195"/>
    </source>
</evidence>
<dbReference type="GO" id="GO:0042138">
    <property type="term" value="P:meiotic DNA double-strand break formation"/>
    <property type="evidence" value="ECO:0007669"/>
    <property type="project" value="TreeGrafter"/>
</dbReference>
<dbReference type="InterPro" id="IPR034136">
    <property type="entry name" value="TOPRIM_Topo6A/Spo11"/>
</dbReference>
<keyword evidence="3" id="KW-1185">Reference proteome</keyword>
<reference evidence="2 3" key="1">
    <citation type="journal article" date="2021" name="J. Hered.">
        <title>A chromosome-level genome assembly of the parasitoid wasp, Cotesia glomerata (Hymenoptera: Braconidae).</title>
        <authorList>
            <person name="Pinto B.J."/>
            <person name="Weis J.J."/>
            <person name="Gamble T."/>
            <person name="Ode P.J."/>
            <person name="Paul R."/>
            <person name="Zaspel J.M."/>
        </authorList>
    </citation>
    <scope>NUCLEOTIDE SEQUENCE [LARGE SCALE GENOMIC DNA]</scope>
    <source>
        <strain evidence="2">CgM1</strain>
    </source>
</reference>
<dbReference type="Gene3D" id="3.40.1360.10">
    <property type="match status" value="1"/>
</dbReference>
<dbReference type="InterPro" id="IPR002815">
    <property type="entry name" value="Spo11/TopoVI_A"/>
</dbReference>
<organism evidence="2 3">
    <name type="scientific">Cotesia glomerata</name>
    <name type="common">Lepidopteran parasitic wasp</name>
    <name type="synonym">Apanteles glomeratus</name>
    <dbReference type="NCBI Taxonomy" id="32391"/>
    <lineage>
        <taxon>Eukaryota</taxon>
        <taxon>Metazoa</taxon>
        <taxon>Ecdysozoa</taxon>
        <taxon>Arthropoda</taxon>
        <taxon>Hexapoda</taxon>
        <taxon>Insecta</taxon>
        <taxon>Pterygota</taxon>
        <taxon>Neoptera</taxon>
        <taxon>Endopterygota</taxon>
        <taxon>Hymenoptera</taxon>
        <taxon>Apocrita</taxon>
        <taxon>Ichneumonoidea</taxon>
        <taxon>Braconidae</taxon>
        <taxon>Microgastrinae</taxon>
        <taxon>Cotesia</taxon>
    </lineage>
</organism>
<dbReference type="PANTHER" id="PTHR10848:SF0">
    <property type="entry name" value="MEIOTIC RECOMBINATION PROTEIN SPO11"/>
    <property type="match status" value="1"/>
</dbReference>
<dbReference type="GO" id="GO:0007131">
    <property type="term" value="P:reciprocal meiotic recombination"/>
    <property type="evidence" value="ECO:0007669"/>
    <property type="project" value="TreeGrafter"/>
</dbReference>
<sequence length="227" mass="26433">MLKKRVEIAIIDPTPKKEQLVKKIRRINSSNNKTNLQFRTSLKYLISFDVAQNSPPPESLPASNEDNEDIEDLEDDEEEFLKNSCNEDQSHLFRLDARQNQSRFSKGENASVGSDDNNVSKVLRYGSLNLWWEQKELQCSKAKWIGVYPSEMSIYFVEKLPLTPNDTKKLDALEKRSYYDEDEKRELKLMRQGKIEIEAIAGNDFISINYLTSVYIPIKIQRFTQND</sequence>
<evidence type="ECO:0000259" key="1">
    <source>
        <dbReference type="Pfam" id="PF21180"/>
    </source>
</evidence>
<accession>A0AAV7HU86</accession>
<dbReference type="EMBL" id="JAHXZJ010002982">
    <property type="protein sequence ID" value="KAH0534297.1"/>
    <property type="molecule type" value="Genomic_DNA"/>
</dbReference>
<evidence type="ECO:0000313" key="2">
    <source>
        <dbReference type="EMBL" id="KAH0534297.1"/>
    </source>
</evidence>